<organism evidence="2 3">
    <name type="scientific">Bacteroides ovatus</name>
    <dbReference type="NCBI Taxonomy" id="28116"/>
    <lineage>
        <taxon>Bacteria</taxon>
        <taxon>Pseudomonadati</taxon>
        <taxon>Bacteroidota</taxon>
        <taxon>Bacteroidia</taxon>
        <taxon>Bacteroidales</taxon>
        <taxon>Bacteroidaceae</taxon>
        <taxon>Bacteroides</taxon>
    </lineage>
</organism>
<dbReference type="Proteomes" id="UP000181870">
    <property type="component" value="Unassembled WGS sequence"/>
</dbReference>
<dbReference type="RefSeq" id="WP_074636798.1">
    <property type="nucleotide sequence ID" value="NZ_FNDO01000011.1"/>
</dbReference>
<proteinExistence type="predicted"/>
<dbReference type="SUPFAM" id="SSF51261">
    <property type="entry name" value="Duplicated hybrid motif"/>
    <property type="match status" value="1"/>
</dbReference>
<evidence type="ECO:0000313" key="2">
    <source>
        <dbReference type="EMBL" id="SDH71896.1"/>
    </source>
</evidence>
<gene>
    <name evidence="2" type="ORF">SAMN05192582_101137</name>
</gene>
<evidence type="ECO:0000259" key="1">
    <source>
        <dbReference type="Pfam" id="PF01551"/>
    </source>
</evidence>
<name>A0A1G8EPS7_BACOV</name>
<dbReference type="PANTHER" id="PTHR21666:SF270">
    <property type="entry name" value="MUREIN HYDROLASE ACTIVATOR ENVC"/>
    <property type="match status" value="1"/>
</dbReference>
<dbReference type="InterPro" id="IPR050570">
    <property type="entry name" value="Cell_wall_metabolism_enzyme"/>
</dbReference>
<sequence>MKYTQDMNLLSTSGYCMPFKEKDRDVQLTLRYGKQKHPKTGESFFHHGIDFKTNNYFLAAVADGVVSGIGIDRKQYGLYVVIKYSKYEVTYSHMSNVFMQFGQQVKAGLAVGVSSDLLHMEVKYDSEEIDPVEFITMLYGNAKTWSEKGKAQPEFVAIDMDVHTDYDNDKDEIEKLMMRFFANYMNDLHEGLYSCPQRTEQSLRHLFSAAAMKDYFYESMPSMVNPLGIGRKSIPLVSKVQNLLIGDFLNYMALRHQIFLSTMTSLEKKKLKSKPYPTES</sequence>
<dbReference type="InterPro" id="IPR011055">
    <property type="entry name" value="Dup_hybrid_motif"/>
</dbReference>
<feature type="domain" description="M23ase beta-sheet core" evidence="1">
    <location>
        <begin position="45"/>
        <end position="131"/>
    </location>
</feature>
<dbReference type="Gene3D" id="2.70.70.10">
    <property type="entry name" value="Glucose Permease (Domain IIA)"/>
    <property type="match status" value="1"/>
</dbReference>
<accession>A0A1G8EPS7</accession>
<evidence type="ECO:0000313" key="3">
    <source>
        <dbReference type="Proteomes" id="UP000181870"/>
    </source>
</evidence>
<dbReference type="CDD" id="cd12797">
    <property type="entry name" value="M23_peptidase"/>
    <property type="match status" value="1"/>
</dbReference>
<dbReference type="AlphaFoldDB" id="A0A1G8EPS7"/>
<dbReference type="Pfam" id="PF01551">
    <property type="entry name" value="Peptidase_M23"/>
    <property type="match status" value="1"/>
</dbReference>
<dbReference type="EMBL" id="FNDO01000011">
    <property type="protein sequence ID" value="SDH71896.1"/>
    <property type="molecule type" value="Genomic_DNA"/>
</dbReference>
<protein>
    <submittedName>
        <fullName evidence="2">Peptidase family M23</fullName>
    </submittedName>
</protein>
<dbReference type="InterPro" id="IPR016047">
    <property type="entry name" value="M23ase_b-sheet_dom"/>
</dbReference>
<dbReference type="GO" id="GO:0004222">
    <property type="term" value="F:metalloendopeptidase activity"/>
    <property type="evidence" value="ECO:0007669"/>
    <property type="project" value="TreeGrafter"/>
</dbReference>
<reference evidence="3" key="1">
    <citation type="submission" date="2016-10" db="EMBL/GenBank/DDBJ databases">
        <authorList>
            <person name="Varghese N."/>
            <person name="Submissions S."/>
        </authorList>
    </citation>
    <scope>NUCLEOTIDE SEQUENCE [LARGE SCALE GENOMIC DNA]</scope>
    <source>
        <strain evidence="3">NLAE-zl-C57</strain>
    </source>
</reference>
<dbReference type="PANTHER" id="PTHR21666">
    <property type="entry name" value="PEPTIDASE-RELATED"/>
    <property type="match status" value="1"/>
</dbReference>